<evidence type="ECO:0000313" key="1">
    <source>
        <dbReference type="EMBL" id="GGW96008.1"/>
    </source>
</evidence>
<organism evidence="1 2">
    <name type="scientific">Advenella faeciporci</name>
    <dbReference type="NCBI Taxonomy" id="797535"/>
    <lineage>
        <taxon>Bacteria</taxon>
        <taxon>Pseudomonadati</taxon>
        <taxon>Pseudomonadota</taxon>
        <taxon>Betaproteobacteria</taxon>
        <taxon>Burkholderiales</taxon>
        <taxon>Alcaligenaceae</taxon>
    </lineage>
</organism>
<sequence>MELAACKIEIDPQFAPDFQSFKRKTLISVESKINIIKNSVFQAGLPLEAELLDLVYQDHDALGHDAEAKSLGILKSRIHPDIYMNELLTGMRVIHQVLPYIMKKLDIYDDFRLDKSEF</sequence>
<proteinExistence type="predicted"/>
<comment type="caution">
    <text evidence="1">The sequence shown here is derived from an EMBL/GenBank/DDBJ whole genome shotgun (WGS) entry which is preliminary data.</text>
</comment>
<keyword evidence="2" id="KW-1185">Reference proteome</keyword>
<dbReference type="EMBL" id="BMYS01000028">
    <property type="protein sequence ID" value="GGW96008.1"/>
    <property type="molecule type" value="Genomic_DNA"/>
</dbReference>
<evidence type="ECO:0000313" key="2">
    <source>
        <dbReference type="Proteomes" id="UP000608345"/>
    </source>
</evidence>
<reference evidence="1" key="1">
    <citation type="journal article" date="2014" name="Int. J. Syst. Evol. Microbiol.">
        <title>Complete genome sequence of Corynebacterium casei LMG S-19264T (=DSM 44701T), isolated from a smear-ripened cheese.</title>
        <authorList>
            <consortium name="US DOE Joint Genome Institute (JGI-PGF)"/>
            <person name="Walter F."/>
            <person name="Albersmeier A."/>
            <person name="Kalinowski J."/>
            <person name="Ruckert C."/>
        </authorList>
    </citation>
    <scope>NUCLEOTIDE SEQUENCE</scope>
    <source>
        <strain evidence="1">KCTC 23732</strain>
    </source>
</reference>
<dbReference type="Proteomes" id="UP000608345">
    <property type="component" value="Unassembled WGS sequence"/>
</dbReference>
<name>A0A918N1U5_9BURK</name>
<reference evidence="1" key="2">
    <citation type="submission" date="2020-09" db="EMBL/GenBank/DDBJ databases">
        <authorList>
            <person name="Sun Q."/>
            <person name="Kim S."/>
        </authorList>
    </citation>
    <scope>NUCLEOTIDE SEQUENCE</scope>
    <source>
        <strain evidence="1">KCTC 23732</strain>
    </source>
</reference>
<accession>A0A918N1U5</accession>
<protein>
    <submittedName>
        <fullName evidence="1">Uncharacterized protein</fullName>
    </submittedName>
</protein>
<gene>
    <name evidence="1" type="ORF">GCM10011450_27040</name>
</gene>
<dbReference type="RefSeq" id="WP_189386034.1">
    <property type="nucleotide sequence ID" value="NZ_BAABFY010000041.1"/>
</dbReference>
<dbReference type="AlphaFoldDB" id="A0A918N1U5"/>